<proteinExistence type="predicted"/>
<keyword evidence="2" id="KW-1185">Reference proteome</keyword>
<dbReference type="Gene3D" id="1.10.1740.10">
    <property type="match status" value="1"/>
</dbReference>
<dbReference type="STRING" id="1423735.FC15_GL001167"/>
<dbReference type="OrthoDB" id="1767844at2"/>
<gene>
    <name evidence="1" type="ORF">FC15_GL001167</name>
</gene>
<organism evidence="1 2">
    <name type="scientific">Lapidilactobacillus concavus DSM 17758</name>
    <dbReference type="NCBI Taxonomy" id="1423735"/>
    <lineage>
        <taxon>Bacteria</taxon>
        <taxon>Bacillati</taxon>
        <taxon>Bacillota</taxon>
        <taxon>Bacilli</taxon>
        <taxon>Lactobacillales</taxon>
        <taxon>Lactobacillaceae</taxon>
        <taxon>Lapidilactobacillus</taxon>
    </lineage>
</organism>
<evidence type="ECO:0008006" key="3">
    <source>
        <dbReference type="Google" id="ProtNLM"/>
    </source>
</evidence>
<reference evidence="1 2" key="1">
    <citation type="journal article" date="2015" name="Genome Announc.">
        <title>Expanding the biotechnology potential of lactobacilli through comparative genomics of 213 strains and associated genera.</title>
        <authorList>
            <person name="Sun Z."/>
            <person name="Harris H.M."/>
            <person name="McCann A."/>
            <person name="Guo C."/>
            <person name="Argimon S."/>
            <person name="Zhang W."/>
            <person name="Yang X."/>
            <person name="Jeffery I.B."/>
            <person name="Cooney J.C."/>
            <person name="Kagawa T.F."/>
            <person name="Liu W."/>
            <person name="Song Y."/>
            <person name="Salvetti E."/>
            <person name="Wrobel A."/>
            <person name="Rasinkangas P."/>
            <person name="Parkhill J."/>
            <person name="Rea M.C."/>
            <person name="O'Sullivan O."/>
            <person name="Ritari J."/>
            <person name="Douillard F.P."/>
            <person name="Paul Ross R."/>
            <person name="Yang R."/>
            <person name="Briner A.E."/>
            <person name="Felis G.E."/>
            <person name="de Vos W.M."/>
            <person name="Barrangou R."/>
            <person name="Klaenhammer T.R."/>
            <person name="Caufield P.W."/>
            <person name="Cui Y."/>
            <person name="Zhang H."/>
            <person name="O'Toole P.W."/>
        </authorList>
    </citation>
    <scope>NUCLEOTIDE SEQUENCE [LARGE SCALE GENOMIC DNA]</scope>
    <source>
        <strain evidence="1 2">DSM 17758</strain>
    </source>
</reference>
<dbReference type="RefSeq" id="WP_057823249.1">
    <property type="nucleotide sequence ID" value="NZ_AZFX01000004.1"/>
</dbReference>
<dbReference type="EMBL" id="AZFX01000004">
    <property type="protein sequence ID" value="KRM13704.1"/>
    <property type="molecule type" value="Genomic_DNA"/>
</dbReference>
<evidence type="ECO:0000313" key="2">
    <source>
        <dbReference type="Proteomes" id="UP000051315"/>
    </source>
</evidence>
<dbReference type="Proteomes" id="UP000051315">
    <property type="component" value="Unassembled WGS sequence"/>
</dbReference>
<accession>A0A0R1W704</accession>
<dbReference type="GO" id="GO:0003700">
    <property type="term" value="F:DNA-binding transcription factor activity"/>
    <property type="evidence" value="ECO:0007669"/>
    <property type="project" value="InterPro"/>
</dbReference>
<name>A0A0R1W704_9LACO</name>
<dbReference type="AlphaFoldDB" id="A0A0R1W704"/>
<protein>
    <recommendedName>
        <fullName evidence="3">ComX</fullName>
    </recommendedName>
</protein>
<dbReference type="SUPFAM" id="SSF88946">
    <property type="entry name" value="Sigma2 domain of RNA polymerase sigma factors"/>
    <property type="match status" value="1"/>
</dbReference>
<dbReference type="GO" id="GO:0006352">
    <property type="term" value="P:DNA-templated transcription initiation"/>
    <property type="evidence" value="ECO:0007669"/>
    <property type="project" value="InterPro"/>
</dbReference>
<sequence>MGSNTEELTLVRAVQTRSDSAALEALLNKYRPMINLAMSKFYLRNFDREDWLQEARIVCYQTCLLYETNHNCQFGSFFKLRLYNHLRNILRYELATKRISNQNCRSLDEMLIQESEATLQRPFIAEPGIVQQLNLERYLTSLSYLELQAFQVVVKQKEAGEVCRLLGCTEKQLFRAAERCHQKLKRHLDQSSADQLDQDGDVL</sequence>
<comment type="caution">
    <text evidence="1">The sequence shown here is derived from an EMBL/GenBank/DDBJ whole genome shotgun (WGS) entry which is preliminary data.</text>
</comment>
<evidence type="ECO:0000313" key="1">
    <source>
        <dbReference type="EMBL" id="KRM13704.1"/>
    </source>
</evidence>
<dbReference type="PATRIC" id="fig|1423735.3.peg.1211"/>
<dbReference type="InterPro" id="IPR013325">
    <property type="entry name" value="RNA_pol_sigma_r2"/>
</dbReference>